<reference evidence="1 2" key="1">
    <citation type="submission" date="2021-06" db="EMBL/GenBank/DDBJ databases">
        <title>Caerostris darwini draft genome.</title>
        <authorList>
            <person name="Kono N."/>
            <person name="Arakawa K."/>
        </authorList>
    </citation>
    <scope>NUCLEOTIDE SEQUENCE [LARGE SCALE GENOMIC DNA]</scope>
</reference>
<dbReference type="AlphaFoldDB" id="A0AAV4VDV5"/>
<evidence type="ECO:0000313" key="2">
    <source>
        <dbReference type="Proteomes" id="UP001054837"/>
    </source>
</evidence>
<protein>
    <submittedName>
        <fullName evidence="1">Uncharacterized protein</fullName>
    </submittedName>
</protein>
<sequence length="118" mass="13506">MTRQIKGKLTTIQRYYALQISKVYRTSPTTALLTITGLEPLHLVTQRKCCLTLTCMKSFCEEEEKKRSLRMEHPSLRAPFNPSLMPSIPQFVLVDTTEGLLSEDSSYQEERVTCSLAF</sequence>
<proteinExistence type="predicted"/>
<gene>
    <name evidence="1" type="ORF">CDAR_112101</name>
</gene>
<organism evidence="1 2">
    <name type="scientific">Caerostris darwini</name>
    <dbReference type="NCBI Taxonomy" id="1538125"/>
    <lineage>
        <taxon>Eukaryota</taxon>
        <taxon>Metazoa</taxon>
        <taxon>Ecdysozoa</taxon>
        <taxon>Arthropoda</taxon>
        <taxon>Chelicerata</taxon>
        <taxon>Arachnida</taxon>
        <taxon>Araneae</taxon>
        <taxon>Araneomorphae</taxon>
        <taxon>Entelegynae</taxon>
        <taxon>Araneoidea</taxon>
        <taxon>Araneidae</taxon>
        <taxon>Caerostris</taxon>
    </lineage>
</organism>
<dbReference type="EMBL" id="BPLQ01012873">
    <property type="protein sequence ID" value="GIY68462.1"/>
    <property type="molecule type" value="Genomic_DNA"/>
</dbReference>
<keyword evidence="2" id="KW-1185">Reference proteome</keyword>
<accession>A0AAV4VDV5</accession>
<name>A0AAV4VDV5_9ARAC</name>
<dbReference type="Proteomes" id="UP001054837">
    <property type="component" value="Unassembled WGS sequence"/>
</dbReference>
<evidence type="ECO:0000313" key="1">
    <source>
        <dbReference type="EMBL" id="GIY68462.1"/>
    </source>
</evidence>
<comment type="caution">
    <text evidence="1">The sequence shown here is derived from an EMBL/GenBank/DDBJ whole genome shotgun (WGS) entry which is preliminary data.</text>
</comment>